<gene>
    <name evidence="3" type="ORF">PMIN01_02576</name>
</gene>
<feature type="domain" description="C2H2-type" evidence="2">
    <location>
        <begin position="72"/>
        <end position="96"/>
    </location>
</feature>
<dbReference type="SUPFAM" id="SSF57667">
    <property type="entry name" value="beta-beta-alpha zinc fingers"/>
    <property type="match status" value="1"/>
</dbReference>
<evidence type="ECO:0000313" key="3">
    <source>
        <dbReference type="EMBL" id="KAF9739941.1"/>
    </source>
</evidence>
<dbReference type="InterPro" id="IPR013087">
    <property type="entry name" value="Znf_C2H2_type"/>
</dbReference>
<evidence type="ECO:0000313" key="4">
    <source>
        <dbReference type="Proteomes" id="UP000756921"/>
    </source>
</evidence>
<evidence type="ECO:0000256" key="1">
    <source>
        <dbReference type="SAM" id="MobiDB-lite"/>
    </source>
</evidence>
<keyword evidence="4" id="KW-1185">Reference proteome</keyword>
<comment type="caution">
    <text evidence="3">The sequence shown here is derived from an EMBL/GenBank/DDBJ whole genome shotgun (WGS) entry which is preliminary data.</text>
</comment>
<evidence type="ECO:0000259" key="2">
    <source>
        <dbReference type="PROSITE" id="PS00028"/>
    </source>
</evidence>
<feature type="compositionally biased region" description="Polar residues" evidence="1">
    <location>
        <begin position="148"/>
        <end position="162"/>
    </location>
</feature>
<sequence length="266" mass="30849">MTHRHKCPYCDRTFANSKLPLLREHLQAEHPSESPMSCTVCSRVFRGVRELHVHAGYTDATLGEKLVQAHCCTAKHCRRWFCSREGRIEHERTCKHRRTEAQNPDKQNVKEDANMVETVKKSEHRQLFRAALEEDRVKDFVPMAGYSSNTALQREQPALTTDNNDDSYKQKPRHKKKGKKKSRPTPNYAEASTFAINSTARTDTPPSQAAGTLISMGRVVDLDNYFYGISNEPRYGMYRWEDCGYCGRCMDDLYPESHQETYYEEW</sequence>
<dbReference type="InterPro" id="IPR036236">
    <property type="entry name" value="Znf_C2H2_sf"/>
</dbReference>
<proteinExistence type="predicted"/>
<protein>
    <recommendedName>
        <fullName evidence="2">C2H2-type domain-containing protein</fullName>
    </recommendedName>
</protein>
<dbReference type="Gene3D" id="3.30.160.60">
    <property type="entry name" value="Classic Zinc Finger"/>
    <property type="match status" value="1"/>
</dbReference>
<feature type="compositionally biased region" description="Basic residues" evidence="1">
    <location>
        <begin position="170"/>
        <end position="183"/>
    </location>
</feature>
<feature type="compositionally biased region" description="Polar residues" evidence="1">
    <location>
        <begin position="194"/>
        <end position="210"/>
    </location>
</feature>
<dbReference type="PROSITE" id="PS00028">
    <property type="entry name" value="ZINC_FINGER_C2H2_1"/>
    <property type="match status" value="1"/>
</dbReference>
<dbReference type="OrthoDB" id="6077919at2759"/>
<name>A0A9P6GQF1_9PLEO</name>
<accession>A0A9P6GQF1</accession>
<dbReference type="Proteomes" id="UP000756921">
    <property type="component" value="Unassembled WGS sequence"/>
</dbReference>
<dbReference type="AlphaFoldDB" id="A0A9P6GQF1"/>
<organism evidence="3 4">
    <name type="scientific">Paraphaeosphaeria minitans</name>
    <dbReference type="NCBI Taxonomy" id="565426"/>
    <lineage>
        <taxon>Eukaryota</taxon>
        <taxon>Fungi</taxon>
        <taxon>Dikarya</taxon>
        <taxon>Ascomycota</taxon>
        <taxon>Pezizomycotina</taxon>
        <taxon>Dothideomycetes</taxon>
        <taxon>Pleosporomycetidae</taxon>
        <taxon>Pleosporales</taxon>
        <taxon>Massarineae</taxon>
        <taxon>Didymosphaeriaceae</taxon>
        <taxon>Paraphaeosphaeria</taxon>
    </lineage>
</organism>
<reference evidence="3" key="1">
    <citation type="journal article" date="2020" name="Mol. Plant Microbe Interact.">
        <title>Genome Sequence of the Biocontrol Agent Coniothyrium minitans strain Conio (IMI 134523).</title>
        <authorList>
            <person name="Patel D."/>
            <person name="Shittu T.A."/>
            <person name="Baroncelli R."/>
            <person name="Muthumeenakshi S."/>
            <person name="Osborne T.H."/>
            <person name="Janganan T.K."/>
            <person name="Sreenivasaprasad S."/>
        </authorList>
    </citation>
    <scope>NUCLEOTIDE SEQUENCE</scope>
    <source>
        <strain evidence="3">Conio</strain>
    </source>
</reference>
<dbReference type="EMBL" id="WJXW01000002">
    <property type="protein sequence ID" value="KAF9739941.1"/>
    <property type="molecule type" value="Genomic_DNA"/>
</dbReference>
<feature type="region of interest" description="Disordered" evidence="1">
    <location>
        <begin position="148"/>
        <end position="210"/>
    </location>
</feature>